<dbReference type="InterPro" id="IPR039669">
    <property type="entry name" value="TANK"/>
</dbReference>
<dbReference type="GO" id="GO:0043124">
    <property type="term" value="P:negative regulation of canonical NF-kappaB signal transduction"/>
    <property type="evidence" value="ECO:0007669"/>
    <property type="project" value="InterPro"/>
</dbReference>
<dbReference type="RefSeq" id="XP_031607888.2">
    <property type="nucleotide sequence ID" value="XM_031752028.2"/>
</dbReference>
<dbReference type="PANTHER" id="PTHR15249">
    <property type="entry name" value="TRAF FAMILY MEMBER-ASSOCIATED NF-KAPPA-B ACTIVATOR"/>
    <property type="match status" value="1"/>
</dbReference>
<organism evidence="1 2">
    <name type="scientific">Oreochromis aureus</name>
    <name type="common">Israeli tilapia</name>
    <name type="synonym">Chromis aureus</name>
    <dbReference type="NCBI Taxonomy" id="47969"/>
    <lineage>
        <taxon>Eukaryota</taxon>
        <taxon>Metazoa</taxon>
        <taxon>Chordata</taxon>
        <taxon>Craniata</taxon>
        <taxon>Vertebrata</taxon>
        <taxon>Euteleostomi</taxon>
        <taxon>Actinopterygii</taxon>
        <taxon>Neopterygii</taxon>
        <taxon>Teleostei</taxon>
        <taxon>Neoteleostei</taxon>
        <taxon>Acanthomorphata</taxon>
        <taxon>Ovalentaria</taxon>
        <taxon>Cichlomorphae</taxon>
        <taxon>Cichliformes</taxon>
        <taxon>Cichlidae</taxon>
        <taxon>African cichlids</taxon>
        <taxon>Pseudocrenilabrinae</taxon>
        <taxon>Oreochromini</taxon>
        <taxon>Oreochromis</taxon>
    </lineage>
</organism>
<protein>
    <recommendedName>
        <fullName evidence="3">TRAF family member-associated NFKB activator</fullName>
    </recommendedName>
</protein>
<evidence type="ECO:0008006" key="3">
    <source>
        <dbReference type="Google" id="ProtNLM"/>
    </source>
</evidence>
<reference evidence="1" key="2">
    <citation type="submission" date="2025-08" db="UniProtKB">
        <authorList>
            <consortium name="Ensembl"/>
        </authorList>
    </citation>
    <scope>IDENTIFICATION</scope>
</reference>
<dbReference type="PANTHER" id="PTHR15249:SF0">
    <property type="entry name" value="TRAF FAMILY MEMBER-ASSOCIATED NF-KAPPA-B ACTIVATOR"/>
    <property type="match status" value="1"/>
</dbReference>
<keyword evidence="2" id="KW-1185">Reference proteome</keyword>
<reference evidence="1" key="3">
    <citation type="submission" date="2025-09" db="UniProtKB">
        <authorList>
            <consortium name="Ensembl"/>
        </authorList>
    </citation>
    <scope>IDENTIFICATION</scope>
</reference>
<proteinExistence type="predicted"/>
<accession>A0AAZ1WWA8</accession>
<dbReference type="AlphaFoldDB" id="A0AAZ1WWA8"/>
<name>A0AAZ1WWA8_OREAU</name>
<dbReference type="Proteomes" id="UP000472276">
    <property type="component" value="Unassembled WGS sequence"/>
</dbReference>
<dbReference type="GeneID" id="116329895"/>
<gene>
    <name evidence="1" type="primary">zgc:113184</name>
</gene>
<evidence type="ECO:0000313" key="1">
    <source>
        <dbReference type="Ensembl" id="ENSOABP00000059727.1"/>
    </source>
</evidence>
<sequence length="244" mass="26776">MADRFKCNSVLTLLCYSLPAIPGAGEMEEAYNELYQQFLRLRSLCLKQAALLHQLTTALQKQQGASIPNGEFSNVMSVPVQFTDEIPAYLLENPQTLTSVTQIPAAQCGADYFSRNTKSFPDLLADDMSKLCVDVPSQRKESVKAENKFPLLLPLDSLGCHGASSNESRNSKQNHPAGDRTLHAIRMPVMDCCNLINDFQGGAGGAMLSDVALQSHICEFCQAVFPGHTTTRGEFLRHLNTHVT</sequence>
<dbReference type="Ensembl" id="ENSOABT00000070652.1">
    <property type="protein sequence ID" value="ENSOABP00000059727.1"/>
    <property type="gene ID" value="ENSOABG00000035815.1"/>
</dbReference>
<reference evidence="2" key="1">
    <citation type="submission" date="2020-03" db="EMBL/GenBank/DDBJ databases">
        <title>Evolution of repeat sequences and sex chromosomes of tilapia species revealed by chromosome-level genomes.</title>
        <authorList>
            <person name="Xu L."/>
            <person name="Tao W."/>
            <person name="Wang D."/>
            <person name="Zhou Q."/>
        </authorList>
    </citation>
    <scope>NUCLEOTIDE SEQUENCE [LARGE SCALE GENOMIC DNA]</scope>
    <source>
        <strain evidence="2">Israel</strain>
    </source>
</reference>
<evidence type="ECO:0000313" key="2">
    <source>
        <dbReference type="Proteomes" id="UP000472276"/>
    </source>
</evidence>